<organism evidence="2">
    <name type="scientific">marine sediment metagenome</name>
    <dbReference type="NCBI Taxonomy" id="412755"/>
    <lineage>
        <taxon>unclassified sequences</taxon>
        <taxon>metagenomes</taxon>
        <taxon>ecological metagenomes</taxon>
    </lineage>
</organism>
<dbReference type="EMBL" id="LAZR01046521">
    <property type="protein sequence ID" value="KKK96359.1"/>
    <property type="molecule type" value="Genomic_DNA"/>
</dbReference>
<protein>
    <submittedName>
        <fullName evidence="2">Uncharacterized protein</fullName>
    </submittedName>
</protein>
<feature type="non-terminal residue" evidence="2">
    <location>
        <position position="53"/>
    </location>
</feature>
<accession>A0A0F9C1G7</accession>
<sequence length="53" mass="6398">MRDLFNWLVSGNSGKKSNREHLINLKMVNRRLNKSMKKLENTERQTERKIRQA</sequence>
<feature type="region of interest" description="Disordered" evidence="1">
    <location>
        <begin position="34"/>
        <end position="53"/>
    </location>
</feature>
<comment type="caution">
    <text evidence="2">The sequence shown here is derived from an EMBL/GenBank/DDBJ whole genome shotgun (WGS) entry which is preliminary data.</text>
</comment>
<reference evidence="2" key="1">
    <citation type="journal article" date="2015" name="Nature">
        <title>Complex archaea that bridge the gap between prokaryotes and eukaryotes.</title>
        <authorList>
            <person name="Spang A."/>
            <person name="Saw J.H."/>
            <person name="Jorgensen S.L."/>
            <person name="Zaremba-Niedzwiedzka K."/>
            <person name="Martijn J."/>
            <person name="Lind A.E."/>
            <person name="van Eijk R."/>
            <person name="Schleper C."/>
            <person name="Guy L."/>
            <person name="Ettema T.J."/>
        </authorList>
    </citation>
    <scope>NUCLEOTIDE SEQUENCE</scope>
</reference>
<dbReference type="AlphaFoldDB" id="A0A0F9C1G7"/>
<evidence type="ECO:0000256" key="1">
    <source>
        <dbReference type="SAM" id="MobiDB-lite"/>
    </source>
</evidence>
<name>A0A0F9C1G7_9ZZZZ</name>
<proteinExistence type="predicted"/>
<evidence type="ECO:0000313" key="2">
    <source>
        <dbReference type="EMBL" id="KKK96359.1"/>
    </source>
</evidence>
<feature type="compositionally biased region" description="Basic and acidic residues" evidence="1">
    <location>
        <begin position="37"/>
        <end position="53"/>
    </location>
</feature>
<gene>
    <name evidence="2" type="ORF">LCGC14_2663570</name>
</gene>